<dbReference type="PROSITE" id="PS50931">
    <property type="entry name" value="HTH_LYSR"/>
    <property type="match status" value="1"/>
</dbReference>
<evidence type="ECO:0000256" key="4">
    <source>
        <dbReference type="ARBA" id="ARBA00023163"/>
    </source>
</evidence>
<evidence type="ECO:0000256" key="1">
    <source>
        <dbReference type="ARBA" id="ARBA00009437"/>
    </source>
</evidence>
<dbReference type="PANTHER" id="PTHR30346:SF0">
    <property type="entry name" value="HCA OPERON TRANSCRIPTIONAL ACTIVATOR HCAR"/>
    <property type="match status" value="1"/>
</dbReference>
<dbReference type="Pfam" id="PF00126">
    <property type="entry name" value="HTH_1"/>
    <property type="match status" value="1"/>
</dbReference>
<dbReference type="SUPFAM" id="SSF46785">
    <property type="entry name" value="Winged helix' DNA-binding domain"/>
    <property type="match status" value="1"/>
</dbReference>
<evidence type="ECO:0000256" key="3">
    <source>
        <dbReference type="ARBA" id="ARBA00023125"/>
    </source>
</evidence>
<evidence type="ECO:0000313" key="6">
    <source>
        <dbReference type="EMBL" id="MEQ2562123.1"/>
    </source>
</evidence>
<dbReference type="Pfam" id="PF03466">
    <property type="entry name" value="LysR_substrate"/>
    <property type="match status" value="1"/>
</dbReference>
<dbReference type="Gene3D" id="1.10.10.10">
    <property type="entry name" value="Winged helix-like DNA-binding domain superfamily/Winged helix DNA-binding domain"/>
    <property type="match status" value="1"/>
</dbReference>
<dbReference type="PANTHER" id="PTHR30346">
    <property type="entry name" value="TRANSCRIPTIONAL DUAL REGULATOR HCAR-RELATED"/>
    <property type="match status" value="1"/>
</dbReference>
<dbReference type="Gene3D" id="3.40.190.10">
    <property type="entry name" value="Periplasmic binding protein-like II"/>
    <property type="match status" value="2"/>
</dbReference>
<gene>
    <name evidence="6" type="ORF">WMO41_02840</name>
</gene>
<dbReference type="InterPro" id="IPR036390">
    <property type="entry name" value="WH_DNA-bd_sf"/>
</dbReference>
<organism evidence="6 7">
    <name type="scientific">Ventrimonas faecis</name>
    <dbReference type="NCBI Taxonomy" id="3133170"/>
    <lineage>
        <taxon>Bacteria</taxon>
        <taxon>Bacillati</taxon>
        <taxon>Bacillota</taxon>
        <taxon>Clostridia</taxon>
        <taxon>Lachnospirales</taxon>
        <taxon>Lachnospiraceae</taxon>
        <taxon>Ventrimonas</taxon>
    </lineage>
</organism>
<dbReference type="SUPFAM" id="SSF53850">
    <property type="entry name" value="Periplasmic binding protein-like II"/>
    <property type="match status" value="1"/>
</dbReference>
<dbReference type="InterPro" id="IPR000847">
    <property type="entry name" value="LysR_HTH_N"/>
</dbReference>
<evidence type="ECO:0000256" key="2">
    <source>
        <dbReference type="ARBA" id="ARBA00023015"/>
    </source>
</evidence>
<dbReference type="EMBL" id="JBBMFJ010000003">
    <property type="protein sequence ID" value="MEQ2562123.1"/>
    <property type="molecule type" value="Genomic_DNA"/>
</dbReference>
<keyword evidence="7" id="KW-1185">Reference proteome</keyword>
<dbReference type="InterPro" id="IPR005119">
    <property type="entry name" value="LysR_subst-bd"/>
</dbReference>
<reference evidence="6 7" key="1">
    <citation type="submission" date="2024-03" db="EMBL/GenBank/DDBJ databases">
        <title>Human intestinal bacterial collection.</title>
        <authorList>
            <person name="Pauvert C."/>
            <person name="Hitch T.C.A."/>
            <person name="Clavel T."/>
        </authorList>
    </citation>
    <scope>NUCLEOTIDE SEQUENCE [LARGE SCALE GENOMIC DNA]</scope>
    <source>
        <strain evidence="6 7">CLA-AP-H27</strain>
    </source>
</reference>
<keyword evidence="4" id="KW-0804">Transcription</keyword>
<keyword evidence="3" id="KW-0238">DNA-binding</keyword>
<evidence type="ECO:0000259" key="5">
    <source>
        <dbReference type="PROSITE" id="PS50931"/>
    </source>
</evidence>
<sequence>MDAKKLEILMTAVDLGSFSRASEVVGYTQSGLTHLVNSLEREIGFPLIVRSHNGISLTEQGRELMPDIRQFLQANASLENRIQGIREKQMETIRIAAYASIAMFWMPEILYRFRRICPNVDVDLRMVDHALEPYELLQDGKTDVIFASKQNYGTCEWTPLYHELLYAILPKTYPLNGRAEFPLKEFEGKDFLMPYGRFDIDVHAAFEKAGVKAKEQTVYVDDETLIRMVGKGLGISMMSELMIRGNTDDVCCVPVTPKSIRELGMGTEKGVELSESVRKLKECVVEYTKGFRGRTF</sequence>
<name>A0ABV1HKE5_9FIRM</name>
<evidence type="ECO:0000313" key="7">
    <source>
        <dbReference type="Proteomes" id="UP001437460"/>
    </source>
</evidence>
<comment type="similarity">
    <text evidence="1">Belongs to the LysR transcriptional regulatory family.</text>
</comment>
<accession>A0ABV1HKE5</accession>
<feature type="domain" description="HTH lysR-type" evidence="5">
    <location>
        <begin position="1"/>
        <end position="58"/>
    </location>
</feature>
<dbReference type="Proteomes" id="UP001437460">
    <property type="component" value="Unassembled WGS sequence"/>
</dbReference>
<protein>
    <submittedName>
        <fullName evidence="6">LysR family transcriptional regulator</fullName>
    </submittedName>
</protein>
<dbReference type="CDD" id="cd05466">
    <property type="entry name" value="PBP2_LTTR_substrate"/>
    <property type="match status" value="1"/>
</dbReference>
<comment type="caution">
    <text evidence="6">The sequence shown here is derived from an EMBL/GenBank/DDBJ whole genome shotgun (WGS) entry which is preliminary data.</text>
</comment>
<dbReference type="RefSeq" id="WP_349228478.1">
    <property type="nucleotide sequence ID" value="NZ_JBBMFJ010000003.1"/>
</dbReference>
<keyword evidence="2" id="KW-0805">Transcription regulation</keyword>
<dbReference type="InterPro" id="IPR036388">
    <property type="entry name" value="WH-like_DNA-bd_sf"/>
</dbReference>
<proteinExistence type="inferred from homology"/>